<keyword evidence="3" id="KW-0687">Ribonucleoprotein</keyword>
<proteinExistence type="inferred from homology"/>
<evidence type="ECO:0000256" key="2">
    <source>
        <dbReference type="ARBA" id="ARBA00022980"/>
    </source>
</evidence>
<dbReference type="InterPro" id="IPR018130">
    <property type="entry name" value="Ribosomal_uS2_CS"/>
</dbReference>
<evidence type="ECO:0000313" key="5">
    <source>
        <dbReference type="Proteomes" id="UP001642540"/>
    </source>
</evidence>
<dbReference type="SUPFAM" id="SSF52313">
    <property type="entry name" value="Ribosomal protein S2"/>
    <property type="match status" value="1"/>
</dbReference>
<dbReference type="InterPro" id="IPR005706">
    <property type="entry name" value="Ribosomal_uS2_bac/mit/plastid"/>
</dbReference>
<evidence type="ECO:0000256" key="3">
    <source>
        <dbReference type="ARBA" id="ARBA00023274"/>
    </source>
</evidence>
<evidence type="ECO:0000313" key="4">
    <source>
        <dbReference type="EMBL" id="CAL8111436.1"/>
    </source>
</evidence>
<dbReference type="PROSITE" id="PS00962">
    <property type="entry name" value="RIBOSOMAL_S2_1"/>
    <property type="match status" value="1"/>
</dbReference>
<dbReference type="Proteomes" id="UP001642540">
    <property type="component" value="Unassembled WGS sequence"/>
</dbReference>
<reference evidence="4 5" key="1">
    <citation type="submission" date="2024-08" db="EMBL/GenBank/DDBJ databases">
        <authorList>
            <person name="Cucini C."/>
            <person name="Frati F."/>
        </authorList>
    </citation>
    <scope>NUCLEOTIDE SEQUENCE [LARGE SCALE GENOMIC DNA]</scope>
</reference>
<keyword evidence="2" id="KW-0689">Ribosomal protein</keyword>
<dbReference type="Gene3D" id="3.40.50.10490">
    <property type="entry name" value="Glucose-6-phosphate isomerase like protein, domain 1"/>
    <property type="match status" value="1"/>
</dbReference>
<organism evidence="4 5">
    <name type="scientific">Orchesella dallaii</name>
    <dbReference type="NCBI Taxonomy" id="48710"/>
    <lineage>
        <taxon>Eukaryota</taxon>
        <taxon>Metazoa</taxon>
        <taxon>Ecdysozoa</taxon>
        <taxon>Arthropoda</taxon>
        <taxon>Hexapoda</taxon>
        <taxon>Collembola</taxon>
        <taxon>Entomobryomorpha</taxon>
        <taxon>Entomobryoidea</taxon>
        <taxon>Orchesellidae</taxon>
        <taxon>Orchesellinae</taxon>
        <taxon>Orchesella</taxon>
    </lineage>
</organism>
<evidence type="ECO:0008006" key="6">
    <source>
        <dbReference type="Google" id="ProtNLM"/>
    </source>
</evidence>
<name>A0ABP1QTS7_9HEXA</name>
<gene>
    <name evidence="4" type="ORF">ODALV1_LOCUS15037</name>
</gene>
<dbReference type="PRINTS" id="PR00395">
    <property type="entry name" value="RIBOSOMALS2"/>
</dbReference>
<sequence length="325" mass="37087">MSAIMASRSLTLRRLVRSVLQSTPKYTPSCRSCAGSSHGWRKVSMWSSPHGRTFASNPNPVKKETRSDIMMADAILKDEEERADEIRKQRQQFQPKNVAPIEEVMESDPALRSPDFFQVHNLFTVRELFDARVHLGHKVGSLHPNMMDFVFGSRFDSVIFDLDKTAFHLRQALNFTAHIAYRQGIILFVTRSPHTMNLVEQTAIECGEYAHCREWHTHIMTNSENKFGGITRLPDLVIMLSTLDSVLATHGAVFDANKMLIPTVAIVDSNCDPNLITYPVPGNDDTLTAVQFYCKLFKEAILRGKQKRRNMEHQLQDQQIEKSER</sequence>
<dbReference type="Pfam" id="PF00318">
    <property type="entry name" value="Ribosomal_S2"/>
    <property type="match status" value="1"/>
</dbReference>
<keyword evidence="5" id="KW-1185">Reference proteome</keyword>
<dbReference type="EMBL" id="CAXLJM020000046">
    <property type="protein sequence ID" value="CAL8111436.1"/>
    <property type="molecule type" value="Genomic_DNA"/>
</dbReference>
<dbReference type="CDD" id="cd01425">
    <property type="entry name" value="RPS2"/>
    <property type="match status" value="1"/>
</dbReference>
<dbReference type="PANTHER" id="PTHR12534:SF0">
    <property type="entry name" value="SMALL RIBOSOMAL SUBUNIT PROTEIN US2M"/>
    <property type="match status" value="1"/>
</dbReference>
<protein>
    <recommendedName>
        <fullName evidence="6">28S ribosomal protein S2, mitochondrial</fullName>
    </recommendedName>
</protein>
<comment type="caution">
    <text evidence="4">The sequence shown here is derived from an EMBL/GenBank/DDBJ whole genome shotgun (WGS) entry which is preliminary data.</text>
</comment>
<evidence type="ECO:0000256" key="1">
    <source>
        <dbReference type="ARBA" id="ARBA00006242"/>
    </source>
</evidence>
<dbReference type="PANTHER" id="PTHR12534">
    <property type="entry name" value="30S RIBOSOMAL PROTEIN S2 PROKARYOTIC AND ORGANELLAR"/>
    <property type="match status" value="1"/>
</dbReference>
<dbReference type="InterPro" id="IPR001865">
    <property type="entry name" value="Ribosomal_uS2"/>
</dbReference>
<dbReference type="HAMAP" id="MF_00291_B">
    <property type="entry name" value="Ribosomal_uS2_B"/>
    <property type="match status" value="1"/>
</dbReference>
<comment type="similarity">
    <text evidence="1">Belongs to the universal ribosomal protein uS2 family.</text>
</comment>
<dbReference type="InterPro" id="IPR023591">
    <property type="entry name" value="Ribosomal_uS2_flav_dom_sf"/>
</dbReference>
<accession>A0ABP1QTS7</accession>